<evidence type="ECO:0000256" key="1">
    <source>
        <dbReference type="ARBA" id="ARBA00022475"/>
    </source>
</evidence>
<protein>
    <recommendedName>
        <fullName evidence="10">Extracellular solute-binding protein</fullName>
    </recommendedName>
</protein>
<evidence type="ECO:0000256" key="3">
    <source>
        <dbReference type="ARBA" id="ARBA00023136"/>
    </source>
</evidence>
<keyword evidence="9" id="KW-1185">Reference proteome</keyword>
<dbReference type="AlphaFoldDB" id="A0A919Y0B4"/>
<proteinExistence type="predicted"/>
<organism evidence="8 9">
    <name type="scientific">Paenibacillus apis</name>
    <dbReference type="NCBI Taxonomy" id="1792174"/>
    <lineage>
        <taxon>Bacteria</taxon>
        <taxon>Bacillati</taxon>
        <taxon>Bacillota</taxon>
        <taxon>Bacilli</taxon>
        <taxon>Bacillales</taxon>
        <taxon>Paenibacillaceae</taxon>
        <taxon>Paenibacillus</taxon>
    </lineage>
</organism>
<keyword evidence="4" id="KW-0564">Palmitate</keyword>
<keyword evidence="1" id="KW-1003">Cell membrane</keyword>
<evidence type="ECO:0000256" key="5">
    <source>
        <dbReference type="ARBA" id="ARBA00023288"/>
    </source>
</evidence>
<feature type="signal peptide" evidence="7">
    <location>
        <begin position="1"/>
        <end position="26"/>
    </location>
</feature>
<dbReference type="Gene3D" id="3.40.190.10">
    <property type="entry name" value="Periplasmic binding protein-like II"/>
    <property type="match status" value="1"/>
</dbReference>
<evidence type="ECO:0000256" key="7">
    <source>
        <dbReference type="SAM" id="SignalP"/>
    </source>
</evidence>
<name>A0A919Y0B4_9BACL</name>
<keyword evidence="3" id="KW-0472">Membrane</keyword>
<dbReference type="Proteomes" id="UP000678895">
    <property type="component" value="Unassembled WGS sequence"/>
</dbReference>
<evidence type="ECO:0000313" key="8">
    <source>
        <dbReference type="EMBL" id="GIO40988.1"/>
    </source>
</evidence>
<reference evidence="8" key="1">
    <citation type="submission" date="2021-03" db="EMBL/GenBank/DDBJ databases">
        <title>Antimicrobial resistance genes in bacteria isolated from Japanese honey, and their potential for conferring macrolide and lincosamide resistance in the American foulbrood pathogen Paenibacillus larvae.</title>
        <authorList>
            <person name="Okamoto M."/>
            <person name="Kumagai M."/>
            <person name="Kanamori H."/>
            <person name="Takamatsu D."/>
        </authorList>
    </citation>
    <scope>NUCLEOTIDE SEQUENCE</scope>
    <source>
        <strain evidence="8">J41TS4</strain>
    </source>
</reference>
<dbReference type="Pfam" id="PF01547">
    <property type="entry name" value="SBP_bac_1"/>
    <property type="match status" value="1"/>
</dbReference>
<comment type="caution">
    <text evidence="8">The sequence shown here is derived from an EMBL/GenBank/DDBJ whole genome shotgun (WGS) entry which is preliminary data.</text>
</comment>
<accession>A0A919Y0B4</accession>
<evidence type="ECO:0000256" key="4">
    <source>
        <dbReference type="ARBA" id="ARBA00023139"/>
    </source>
</evidence>
<dbReference type="PANTHER" id="PTHR43649:SF33">
    <property type="entry name" value="POLYGALACTURONAN_RHAMNOGALACTURONAN-BINDING PROTEIN YTCQ"/>
    <property type="match status" value="1"/>
</dbReference>
<feature type="region of interest" description="Disordered" evidence="6">
    <location>
        <begin position="357"/>
        <end position="380"/>
    </location>
</feature>
<evidence type="ECO:0000256" key="6">
    <source>
        <dbReference type="SAM" id="MobiDB-lite"/>
    </source>
</evidence>
<keyword evidence="2 7" id="KW-0732">Signal</keyword>
<dbReference type="SUPFAM" id="SSF53850">
    <property type="entry name" value="Periplasmic binding protein-like II"/>
    <property type="match status" value="1"/>
</dbReference>
<keyword evidence="5" id="KW-0449">Lipoprotein</keyword>
<evidence type="ECO:0008006" key="10">
    <source>
        <dbReference type="Google" id="ProtNLM"/>
    </source>
</evidence>
<feature type="chain" id="PRO_5038831871" description="Extracellular solute-binding protein" evidence="7">
    <location>
        <begin position="27"/>
        <end position="448"/>
    </location>
</feature>
<evidence type="ECO:0000256" key="2">
    <source>
        <dbReference type="ARBA" id="ARBA00022729"/>
    </source>
</evidence>
<dbReference type="EMBL" id="BORS01000002">
    <property type="protein sequence ID" value="GIO40988.1"/>
    <property type="molecule type" value="Genomic_DNA"/>
</dbReference>
<gene>
    <name evidence="8" type="ORF">J41TS4_07460</name>
</gene>
<dbReference type="PROSITE" id="PS51257">
    <property type="entry name" value="PROKAR_LIPOPROTEIN"/>
    <property type="match status" value="1"/>
</dbReference>
<evidence type="ECO:0000313" key="9">
    <source>
        <dbReference type="Proteomes" id="UP000678895"/>
    </source>
</evidence>
<sequence length="448" mass="49620">MFKKWFVMLSIMSLLLAACSSGGKEAGQQPGAQKNIVIATPVASPYLKEAVQKFEAIHPDIHVEIKEYFTAMKAKQDANGQVTQNISLLEVEKYTQSITTQILSGKASDLIATDFLPKDKFIKKQAFANVRELMDSDGSFQKSEYYLVDSGASNEGLYVVPTSFSLTGLVQGNKSLMEQAEIAVDDKTWTWDQVSDLSKQLKEKAGQDTYAFLDIDPTYLMMGDLQRYYQRDSASFDSDAFRNAMQQVKTLYDQKAMPIEFGADHSKGLFSFADMSNPTGALVSILNPEMSIYRAPSFTGQTGEIGYEAGEAYAINNKSQVKPEAWKFLSFMLSEEMQDSTELSGFPLNKAAAQKKIQQAREQIEKSGSTGDASDSTPISFPLPDAKAFDQAEETLKSVMESAVSSSSADLEITNIVMQEFAYYMNGQKTAEEVSQLIQNRVTTYLNE</sequence>
<dbReference type="RefSeq" id="WP_301624963.1">
    <property type="nucleotide sequence ID" value="NZ_BORS01000002.1"/>
</dbReference>
<dbReference type="InterPro" id="IPR006059">
    <property type="entry name" value="SBP"/>
</dbReference>
<feature type="compositionally biased region" description="Polar residues" evidence="6">
    <location>
        <begin position="367"/>
        <end position="379"/>
    </location>
</feature>
<dbReference type="PANTHER" id="PTHR43649">
    <property type="entry name" value="ARABINOSE-BINDING PROTEIN-RELATED"/>
    <property type="match status" value="1"/>
</dbReference>
<dbReference type="InterPro" id="IPR050490">
    <property type="entry name" value="Bact_solute-bd_prot1"/>
</dbReference>